<keyword evidence="8 12" id="KW-0061">Asparagine biosynthesis</keyword>
<dbReference type="InterPro" id="IPR014729">
    <property type="entry name" value="Rossmann-like_a/b/a_fold"/>
</dbReference>
<dbReference type="GO" id="GO:0005524">
    <property type="term" value="F:ATP binding"/>
    <property type="evidence" value="ECO:0007669"/>
    <property type="project" value="UniProtKB-KW"/>
</dbReference>
<dbReference type="PANTHER" id="PTHR11772">
    <property type="entry name" value="ASPARAGINE SYNTHETASE"/>
    <property type="match status" value="1"/>
</dbReference>
<comment type="pathway">
    <text evidence="1">Amino-acid biosynthesis; L-asparagine biosynthesis; L-asparagine from L-aspartate (L-Gln route): step 1/1.</text>
</comment>
<evidence type="ECO:0000256" key="3">
    <source>
        <dbReference type="ARBA" id="ARBA00021389"/>
    </source>
</evidence>
<dbReference type="EC" id="6.3.5.4" evidence="2"/>
<dbReference type="GO" id="GO:0004066">
    <property type="term" value="F:asparagine synthase (glutamine-hydrolyzing) activity"/>
    <property type="evidence" value="ECO:0007669"/>
    <property type="project" value="UniProtKB-EC"/>
</dbReference>
<dbReference type="SUPFAM" id="SSF56235">
    <property type="entry name" value="N-terminal nucleophile aminohydrolases (Ntn hydrolases)"/>
    <property type="match status" value="1"/>
</dbReference>
<feature type="non-terminal residue" evidence="17">
    <location>
        <position position="619"/>
    </location>
</feature>
<organism evidence="17">
    <name type="scientific">Tetraodon nigroviridis</name>
    <name type="common">Spotted green pufferfish</name>
    <name type="synonym">Chelonodon nigroviridis</name>
    <dbReference type="NCBI Taxonomy" id="99883"/>
    <lineage>
        <taxon>Eukaryota</taxon>
        <taxon>Metazoa</taxon>
        <taxon>Chordata</taxon>
        <taxon>Craniata</taxon>
        <taxon>Vertebrata</taxon>
        <taxon>Euteleostomi</taxon>
        <taxon>Actinopterygii</taxon>
        <taxon>Neopterygii</taxon>
        <taxon>Teleostei</taxon>
        <taxon>Neoteleostei</taxon>
        <taxon>Acanthomorphata</taxon>
        <taxon>Eupercaria</taxon>
        <taxon>Tetraodontiformes</taxon>
        <taxon>Tetradontoidea</taxon>
        <taxon>Tetraodontidae</taxon>
        <taxon>Tetraodon</taxon>
    </lineage>
</organism>
<dbReference type="InterPro" id="IPR017932">
    <property type="entry name" value="GATase_2_dom"/>
</dbReference>
<evidence type="ECO:0000256" key="12">
    <source>
        <dbReference type="PIRSR" id="PIRSR001589-1"/>
    </source>
</evidence>
<evidence type="ECO:0000256" key="11">
    <source>
        <dbReference type="ARBA" id="ARBA00048741"/>
    </source>
</evidence>
<dbReference type="InterPro" id="IPR029055">
    <property type="entry name" value="Ntn_hydrolases_N"/>
</dbReference>
<dbReference type="InterPro" id="IPR001962">
    <property type="entry name" value="Asn_synthase"/>
</dbReference>
<dbReference type="Pfam" id="PF13537">
    <property type="entry name" value="GATase_7"/>
    <property type="match status" value="1"/>
</dbReference>
<accession>Q4RIX1</accession>
<reference evidence="17" key="2">
    <citation type="submission" date="2004-02" db="EMBL/GenBank/DDBJ databases">
        <authorList>
            <consortium name="Genoscope"/>
            <consortium name="Whitehead Institute Centre for Genome Research"/>
        </authorList>
    </citation>
    <scope>NUCLEOTIDE SEQUENCE</scope>
</reference>
<evidence type="ECO:0000313" key="17">
    <source>
        <dbReference type="EMBL" id="CAG11661.1"/>
    </source>
</evidence>
<feature type="binding site" evidence="13">
    <location>
        <position position="256"/>
    </location>
    <ligand>
        <name>ATP</name>
        <dbReference type="ChEBI" id="CHEBI:30616"/>
    </ligand>
</feature>
<feature type="region of interest" description="Disordered" evidence="15">
    <location>
        <begin position="554"/>
        <end position="578"/>
    </location>
</feature>
<keyword evidence="5 12" id="KW-0028">Amino-acid biosynthesis</keyword>
<feature type="binding site" evidence="13">
    <location>
        <position position="97"/>
    </location>
    <ligand>
        <name>L-glutamine</name>
        <dbReference type="ChEBI" id="CHEBI:58359"/>
    </ligand>
</feature>
<sequence>MCGIWAVFGSDHCLSGHLANAMKVAHRGPDAFRIESVNSFTNCCFGFHRLAIIDRLYGMQPLRIMRFPFLWLCYNGEIYNHVRLREQFGFENQTEVDGEILLHLYDRFGPQKMASLLDGVFAFILLDTANRKVCVGRDTFGVRPLFKVLTNDGFLGVCSEAKGLTELSVVAGAKAAVDPFPPGHCEVFDLKPNGKVVSVQMEAFHHCTKEPAHAVYDSAPALLAGVDEDAVKANIRTLFENAVRKRLMAQRRIGCLLSGGLDSSLVSATLMKLAKEEKLQYPLQTFSIGSEDSPDLLAARKVAAYIGSEHHEVNFSIQEGIQAVRDVIYHLETYDITTIRASVREYASCSHGNRSIPLVSGELKQLVNKRLQEGSRGAMFLVSKYIREKSDSVVIFSGEGSDELTQGYIYFHKAPDPAAAAAESVRLMEELYLFDVLRSDRSTAAHGLELRVPFLDHRFTSYYLSLPEAMRVPRKGVEKYLLRDAFSGLHLIPDEILWRRKEAFSDGVVSLQKSWYTCLQEHVESLVRVRLLAPAGPLLRSRVQLLCVTSSGERRAAGGGQRRFPDNPPPTKEPTTTADLRGVFPGCAGWLPHYWMPRWLKATDPSARTLPFYQPELKP</sequence>
<gene>
    <name evidence="17" type="ORF">GSTENG00033697001</name>
</gene>
<evidence type="ECO:0000256" key="4">
    <source>
        <dbReference type="ARBA" id="ARBA00022598"/>
    </source>
</evidence>
<dbReference type="InterPro" id="IPR006426">
    <property type="entry name" value="Asn_synth_AEB"/>
</dbReference>
<dbReference type="KEGG" id="tng:GSTEN00033697G001"/>
<dbReference type="EMBL" id="CAAE01015041">
    <property type="protein sequence ID" value="CAG11661.1"/>
    <property type="molecule type" value="Genomic_DNA"/>
</dbReference>
<dbReference type="GO" id="GO:0005829">
    <property type="term" value="C:cytosol"/>
    <property type="evidence" value="ECO:0007669"/>
    <property type="project" value="TreeGrafter"/>
</dbReference>
<dbReference type="Gene3D" id="3.40.50.620">
    <property type="entry name" value="HUPs"/>
    <property type="match status" value="1"/>
</dbReference>
<feature type="binding site" evidence="13">
    <location>
        <position position="288"/>
    </location>
    <ligand>
        <name>ATP</name>
        <dbReference type="ChEBI" id="CHEBI:30616"/>
    </ligand>
</feature>
<dbReference type="FunFam" id="3.60.20.10:FF:000039">
    <property type="entry name" value="Asparagine synthetase [glutamine-hydrolyzing]"/>
    <property type="match status" value="1"/>
</dbReference>
<feature type="binding site" evidence="13">
    <location>
        <begin position="397"/>
        <end position="398"/>
    </location>
    <ligand>
        <name>ATP</name>
        <dbReference type="ChEBI" id="CHEBI:30616"/>
    </ligand>
</feature>
<proteinExistence type="predicted"/>
<evidence type="ECO:0000256" key="14">
    <source>
        <dbReference type="PIRSR" id="PIRSR001589-3"/>
    </source>
</evidence>
<dbReference type="UniPathway" id="UPA00134">
    <property type="reaction ID" value="UER00195"/>
</dbReference>
<dbReference type="SUPFAM" id="SSF52402">
    <property type="entry name" value="Adenine nucleotide alpha hydrolases-like"/>
    <property type="match status" value="1"/>
</dbReference>
<feature type="active site" description="For GATase activity" evidence="12">
    <location>
        <position position="2"/>
    </location>
</feature>
<evidence type="ECO:0000256" key="15">
    <source>
        <dbReference type="SAM" id="MobiDB-lite"/>
    </source>
</evidence>
<dbReference type="MEROPS" id="C44.974"/>
<name>Q4RIX1_TETNG</name>
<dbReference type="AlphaFoldDB" id="Q4RIX1"/>
<dbReference type="CDD" id="cd01991">
    <property type="entry name" value="Asn_synthase_B_C"/>
    <property type="match status" value="1"/>
</dbReference>
<feature type="site" description="Important for beta-aspartyl-AMP intermediate formation" evidence="14">
    <location>
        <position position="399"/>
    </location>
</feature>
<evidence type="ECO:0000256" key="7">
    <source>
        <dbReference type="ARBA" id="ARBA00022840"/>
    </source>
</evidence>
<reference evidence="17" key="1">
    <citation type="journal article" date="2004" name="Nature">
        <title>Genome duplication in the teleost fish Tetraodon nigroviridis reveals the early vertebrate proto-karyotype.</title>
        <authorList>
            <person name="Jaillon O."/>
            <person name="Aury J.-M."/>
            <person name="Brunet F."/>
            <person name="Petit J.-L."/>
            <person name="Stange-Thomann N."/>
            <person name="Mauceli E."/>
            <person name="Bouneau L."/>
            <person name="Fischer C."/>
            <person name="Ozouf-Costaz C."/>
            <person name="Bernot A."/>
            <person name="Nicaud S."/>
            <person name="Jaffe D."/>
            <person name="Fisher S."/>
            <person name="Lutfalla G."/>
            <person name="Dossat C."/>
            <person name="Segurens B."/>
            <person name="Dasilva C."/>
            <person name="Salanoubat M."/>
            <person name="Levy M."/>
            <person name="Boudet N."/>
            <person name="Castellano S."/>
            <person name="Anthouard V."/>
            <person name="Jubin C."/>
            <person name="Castelli V."/>
            <person name="Katinka M."/>
            <person name="Vacherie B."/>
            <person name="Biemont C."/>
            <person name="Skalli Z."/>
            <person name="Cattolico L."/>
            <person name="Poulain J."/>
            <person name="De Berardinis V."/>
            <person name="Cruaud C."/>
            <person name="Duprat S."/>
            <person name="Brottier P."/>
            <person name="Coutanceau J.-P."/>
            <person name="Gouzy J."/>
            <person name="Parra G."/>
            <person name="Lardier G."/>
            <person name="Chapple C."/>
            <person name="McKernan K.J."/>
            <person name="McEwan P."/>
            <person name="Bosak S."/>
            <person name="Kellis M."/>
            <person name="Volff J.-N."/>
            <person name="Guigo R."/>
            <person name="Zody M.C."/>
            <person name="Mesirov J."/>
            <person name="Lindblad-Toh K."/>
            <person name="Birren B."/>
            <person name="Nusbaum C."/>
            <person name="Kahn D."/>
            <person name="Robinson-Rechavi M."/>
            <person name="Laudet V."/>
            <person name="Schachter V."/>
            <person name="Quetier F."/>
            <person name="Saurin W."/>
            <person name="Scarpelli C."/>
            <person name="Wincker P."/>
            <person name="Lander E.S."/>
            <person name="Weissenbach J."/>
            <person name="Roest Crollius H."/>
        </authorList>
    </citation>
    <scope>NUCLEOTIDE SEQUENCE [LARGE SCALE GENOMIC DNA]</scope>
</reference>
<evidence type="ECO:0000256" key="6">
    <source>
        <dbReference type="ARBA" id="ARBA00022741"/>
    </source>
</evidence>
<dbReference type="GO" id="GO:0070981">
    <property type="term" value="P:L-asparagine biosynthetic process"/>
    <property type="evidence" value="ECO:0007669"/>
    <property type="project" value="UniProtKB-UniPathway"/>
</dbReference>
<dbReference type="InterPro" id="IPR050795">
    <property type="entry name" value="Asn_Synthetase"/>
</dbReference>
<comment type="caution">
    <text evidence="17">The sequence shown here is derived from an EMBL/GenBank/DDBJ whole genome shotgun (WGS) entry which is preliminary data.</text>
</comment>
<evidence type="ECO:0000256" key="13">
    <source>
        <dbReference type="PIRSR" id="PIRSR001589-2"/>
    </source>
</evidence>
<keyword evidence="6 13" id="KW-0547">Nucleotide-binding</keyword>
<dbReference type="Gene3D" id="3.60.20.10">
    <property type="entry name" value="Glutamine Phosphoribosylpyrophosphate, subunit 1, domain 1"/>
    <property type="match status" value="1"/>
</dbReference>
<evidence type="ECO:0000256" key="5">
    <source>
        <dbReference type="ARBA" id="ARBA00022605"/>
    </source>
</evidence>
<evidence type="ECO:0000259" key="16">
    <source>
        <dbReference type="PROSITE" id="PS51278"/>
    </source>
</evidence>
<evidence type="ECO:0000256" key="2">
    <source>
        <dbReference type="ARBA" id="ARBA00012737"/>
    </source>
</evidence>
<evidence type="ECO:0000256" key="8">
    <source>
        <dbReference type="ARBA" id="ARBA00022888"/>
    </source>
</evidence>
<dbReference type="PIRSF" id="PIRSF001589">
    <property type="entry name" value="Asn_synthetase_glu-h"/>
    <property type="match status" value="1"/>
</dbReference>
<keyword evidence="7 13" id="KW-0067">ATP-binding</keyword>
<protein>
    <recommendedName>
        <fullName evidence="3">Asparagine synthetase [glutamine-hydrolyzing]</fullName>
        <ecNumber evidence="2">6.3.5.4</ecNumber>
    </recommendedName>
    <alternativeName>
        <fullName evidence="10">Glutamine-dependent asparagine synthetase</fullName>
    </alternativeName>
</protein>
<dbReference type="CDD" id="cd00712">
    <property type="entry name" value="AsnB"/>
    <property type="match status" value="1"/>
</dbReference>
<dbReference type="NCBIfam" id="TIGR01536">
    <property type="entry name" value="asn_synth_AEB"/>
    <property type="match status" value="1"/>
</dbReference>
<dbReference type="OrthoDB" id="409189at2759"/>
<comment type="catalytic activity">
    <reaction evidence="11">
        <text>L-aspartate + L-glutamine + ATP + H2O = L-asparagine + L-glutamate + AMP + diphosphate + H(+)</text>
        <dbReference type="Rhea" id="RHEA:12228"/>
        <dbReference type="ChEBI" id="CHEBI:15377"/>
        <dbReference type="ChEBI" id="CHEBI:15378"/>
        <dbReference type="ChEBI" id="CHEBI:29985"/>
        <dbReference type="ChEBI" id="CHEBI:29991"/>
        <dbReference type="ChEBI" id="CHEBI:30616"/>
        <dbReference type="ChEBI" id="CHEBI:33019"/>
        <dbReference type="ChEBI" id="CHEBI:58048"/>
        <dbReference type="ChEBI" id="CHEBI:58359"/>
        <dbReference type="ChEBI" id="CHEBI:456215"/>
        <dbReference type="EC" id="6.3.5.4"/>
    </reaction>
</comment>
<feature type="domain" description="Glutamine amidotransferase type-2" evidence="16">
    <location>
        <begin position="2"/>
        <end position="191"/>
    </location>
</feature>
<evidence type="ECO:0000256" key="10">
    <source>
        <dbReference type="ARBA" id="ARBA00030234"/>
    </source>
</evidence>
<dbReference type="Pfam" id="PF00733">
    <property type="entry name" value="Asn_synthase"/>
    <property type="match status" value="3"/>
</dbReference>
<keyword evidence="4" id="KW-0436">Ligase</keyword>
<dbReference type="InterPro" id="IPR033738">
    <property type="entry name" value="AsnB_N"/>
</dbReference>
<dbReference type="PANTHER" id="PTHR11772:SF23">
    <property type="entry name" value="ASPARAGINE SYNTHETASE [GLUTAMINE-HYDROLYZING]"/>
    <property type="match status" value="1"/>
</dbReference>
<evidence type="ECO:0000256" key="9">
    <source>
        <dbReference type="ARBA" id="ARBA00022962"/>
    </source>
</evidence>
<evidence type="ECO:0000256" key="1">
    <source>
        <dbReference type="ARBA" id="ARBA00005187"/>
    </source>
</evidence>
<keyword evidence="9 12" id="KW-0315">Glutamine amidotransferase</keyword>
<dbReference type="PROSITE" id="PS51278">
    <property type="entry name" value="GATASE_TYPE_2"/>
    <property type="match status" value="1"/>
</dbReference>